<accession>A0A3P3TBR5</accession>
<proteinExistence type="predicted"/>
<evidence type="ECO:0000313" key="1">
    <source>
        <dbReference type="EMBL" id="RRJ54959.1"/>
    </source>
</evidence>
<dbReference type="EMBL" id="RRCN01000002">
    <property type="protein sequence ID" value="RRJ54959.1"/>
    <property type="molecule type" value="Genomic_DNA"/>
</dbReference>
<dbReference type="Proteomes" id="UP000267017">
    <property type="component" value="Unassembled WGS sequence"/>
</dbReference>
<dbReference type="OrthoDB" id="9897760at2"/>
<name>A0A3P3TBR5_9BACL</name>
<dbReference type="AlphaFoldDB" id="A0A3P3TBR5"/>
<dbReference type="RefSeq" id="WP_128636052.1">
    <property type="nucleotide sequence ID" value="NZ_RRCN01000002.1"/>
</dbReference>
<organism evidence="1 2">
    <name type="scientific">Paenibacillus oralis</name>
    <dbReference type="NCBI Taxonomy" id="2490856"/>
    <lineage>
        <taxon>Bacteria</taxon>
        <taxon>Bacillati</taxon>
        <taxon>Bacillota</taxon>
        <taxon>Bacilli</taxon>
        <taxon>Bacillales</taxon>
        <taxon>Paenibacillaceae</taxon>
        <taxon>Paenibacillus</taxon>
    </lineage>
</organism>
<sequence>MAYIKPICNCGTDLIFTQEFFYREQWRIGPNGKLFDRRMRQSEDDKYVLYEMLRCPQCLEHYEFEYDELGRIIVVGNIVAGFSTSGHNTSVLRKAT</sequence>
<keyword evidence="2" id="KW-1185">Reference proteome</keyword>
<gene>
    <name evidence="1" type="ORF">EHV15_35910</name>
</gene>
<comment type="caution">
    <text evidence="1">The sequence shown here is derived from an EMBL/GenBank/DDBJ whole genome shotgun (WGS) entry which is preliminary data.</text>
</comment>
<reference evidence="1 2" key="1">
    <citation type="submission" date="2018-11" db="EMBL/GenBank/DDBJ databases">
        <title>Genome sequencing of Paenibacillus sp. KCOM 3021 (= ChDC PVNT-B20).</title>
        <authorList>
            <person name="Kook J.-K."/>
            <person name="Park S.-N."/>
            <person name="Lim Y.K."/>
        </authorList>
    </citation>
    <scope>NUCLEOTIDE SEQUENCE [LARGE SCALE GENOMIC DNA]</scope>
    <source>
        <strain evidence="1 2">KCOM 3021</strain>
    </source>
</reference>
<evidence type="ECO:0000313" key="2">
    <source>
        <dbReference type="Proteomes" id="UP000267017"/>
    </source>
</evidence>
<protein>
    <submittedName>
        <fullName evidence="1">Uncharacterized protein</fullName>
    </submittedName>
</protein>